<evidence type="ECO:0000256" key="10">
    <source>
        <dbReference type="RuleBase" id="RU363115"/>
    </source>
</evidence>
<proteinExistence type="inferred from homology"/>
<dbReference type="GO" id="GO:0019786">
    <property type="term" value="F:protein-phosphatidylethanolamide deconjugating activity"/>
    <property type="evidence" value="ECO:0007669"/>
    <property type="project" value="InterPro"/>
</dbReference>
<dbReference type="InterPro" id="IPR005078">
    <property type="entry name" value="Peptidase_C54"/>
</dbReference>
<dbReference type="GO" id="GO:0015031">
    <property type="term" value="P:protein transport"/>
    <property type="evidence" value="ECO:0007669"/>
    <property type="project" value="UniProtKB-KW"/>
</dbReference>
<evidence type="ECO:0000256" key="3">
    <source>
        <dbReference type="ARBA" id="ARBA00022490"/>
    </source>
</evidence>
<gene>
    <name evidence="13" type="primary">ATG4</name>
    <name evidence="13" type="ORF">H4R26_001393</name>
</gene>
<keyword evidence="2" id="KW-0813">Transport</keyword>
<dbReference type="EMBL" id="JANBQF010000062">
    <property type="protein sequence ID" value="KAJ2006391.1"/>
    <property type="molecule type" value="Genomic_DNA"/>
</dbReference>
<feature type="domain" description="Peptidase C54 catalytic" evidence="12">
    <location>
        <begin position="159"/>
        <end position="425"/>
    </location>
</feature>
<dbReference type="GO" id="GO:0005737">
    <property type="term" value="C:cytoplasm"/>
    <property type="evidence" value="ECO:0007669"/>
    <property type="project" value="UniProtKB-SubCell"/>
</dbReference>
<evidence type="ECO:0000313" key="14">
    <source>
        <dbReference type="Proteomes" id="UP001150907"/>
    </source>
</evidence>
<dbReference type="AlphaFoldDB" id="A0A9W8EL70"/>
<feature type="region of interest" description="Disordered" evidence="11">
    <location>
        <begin position="452"/>
        <end position="531"/>
    </location>
</feature>
<comment type="similarity">
    <text evidence="1 10">Belongs to the peptidase C54 family.</text>
</comment>
<keyword evidence="4 10" id="KW-0645">Protease</keyword>
<comment type="catalytic activity">
    <reaction evidence="9">
        <text>[protein]-C-terminal L-amino acid-glycyl-phosphatidylethanolamide + H2O = [protein]-C-terminal L-amino acid-glycine + a 1,2-diacyl-sn-glycero-3-phosphoethanolamine</text>
        <dbReference type="Rhea" id="RHEA:67548"/>
        <dbReference type="Rhea" id="RHEA-COMP:17323"/>
        <dbReference type="Rhea" id="RHEA-COMP:17324"/>
        <dbReference type="ChEBI" id="CHEBI:15377"/>
        <dbReference type="ChEBI" id="CHEBI:64612"/>
        <dbReference type="ChEBI" id="CHEBI:172940"/>
        <dbReference type="ChEBI" id="CHEBI:172941"/>
    </reaction>
    <physiologicalReaction direction="left-to-right" evidence="9">
        <dbReference type="Rhea" id="RHEA:67549"/>
    </physiologicalReaction>
</comment>
<keyword evidence="5 10" id="KW-0378">Hydrolase</keyword>
<dbReference type="GO" id="GO:0000045">
    <property type="term" value="P:autophagosome assembly"/>
    <property type="evidence" value="ECO:0007669"/>
    <property type="project" value="TreeGrafter"/>
</dbReference>
<feature type="compositionally biased region" description="Acidic residues" evidence="11">
    <location>
        <begin position="521"/>
        <end position="531"/>
    </location>
</feature>
<evidence type="ECO:0000256" key="6">
    <source>
        <dbReference type="ARBA" id="ARBA00022807"/>
    </source>
</evidence>
<evidence type="ECO:0000256" key="8">
    <source>
        <dbReference type="ARBA" id="ARBA00023006"/>
    </source>
</evidence>
<dbReference type="GO" id="GO:0034727">
    <property type="term" value="P:piecemeal microautophagy of the nucleus"/>
    <property type="evidence" value="ECO:0007669"/>
    <property type="project" value="TreeGrafter"/>
</dbReference>
<organism evidence="13 14">
    <name type="scientific">Coemansia thaxteri</name>
    <dbReference type="NCBI Taxonomy" id="2663907"/>
    <lineage>
        <taxon>Eukaryota</taxon>
        <taxon>Fungi</taxon>
        <taxon>Fungi incertae sedis</taxon>
        <taxon>Zoopagomycota</taxon>
        <taxon>Kickxellomycotina</taxon>
        <taxon>Kickxellomycetes</taxon>
        <taxon>Kickxellales</taxon>
        <taxon>Kickxellaceae</taxon>
        <taxon>Coemansia</taxon>
    </lineage>
</organism>
<evidence type="ECO:0000256" key="5">
    <source>
        <dbReference type="ARBA" id="ARBA00022801"/>
    </source>
</evidence>
<dbReference type="InterPro" id="IPR046792">
    <property type="entry name" value="Peptidase_C54_cat"/>
</dbReference>
<dbReference type="GO" id="GO:0005634">
    <property type="term" value="C:nucleus"/>
    <property type="evidence" value="ECO:0007669"/>
    <property type="project" value="UniProtKB-SubCell"/>
</dbReference>
<dbReference type="Pfam" id="PF03416">
    <property type="entry name" value="Peptidase_C54"/>
    <property type="match status" value="1"/>
</dbReference>
<accession>A0A9W8EL70</accession>
<dbReference type="PANTHER" id="PTHR22624">
    <property type="entry name" value="CYSTEINE PROTEASE ATG4"/>
    <property type="match status" value="1"/>
</dbReference>
<feature type="compositionally biased region" description="Low complexity" evidence="11">
    <location>
        <begin position="500"/>
        <end position="515"/>
    </location>
</feature>
<reference evidence="13" key="1">
    <citation type="submission" date="2022-07" db="EMBL/GenBank/DDBJ databases">
        <title>Phylogenomic reconstructions and comparative analyses of Kickxellomycotina fungi.</title>
        <authorList>
            <person name="Reynolds N.K."/>
            <person name="Stajich J.E."/>
            <person name="Barry K."/>
            <person name="Grigoriev I.V."/>
            <person name="Crous P."/>
            <person name="Smith M.E."/>
        </authorList>
    </citation>
    <scope>NUCLEOTIDE SEQUENCE</scope>
    <source>
        <strain evidence="13">IMI 214461</strain>
    </source>
</reference>
<dbReference type="InterPro" id="IPR038765">
    <property type="entry name" value="Papain-like_cys_pep_sf"/>
</dbReference>
<comment type="function">
    <text evidence="10">Required for selective autophagic degradation of the nucleus (nucleophagy) as well as for mitophagy which contributes to regulate mitochondrial quantity and quality by eliminating the mitochondria to a basal level to fulfill cellular energy requirements and preventing excess ROS production.</text>
</comment>
<evidence type="ECO:0000256" key="4">
    <source>
        <dbReference type="ARBA" id="ARBA00022670"/>
    </source>
</evidence>
<evidence type="ECO:0000256" key="11">
    <source>
        <dbReference type="SAM" id="MobiDB-lite"/>
    </source>
</evidence>
<feature type="compositionally biased region" description="Low complexity" evidence="11">
    <location>
        <begin position="453"/>
        <end position="469"/>
    </location>
</feature>
<keyword evidence="7" id="KW-0653">Protein transport</keyword>
<dbReference type="GO" id="GO:0035973">
    <property type="term" value="P:aggrephagy"/>
    <property type="evidence" value="ECO:0007669"/>
    <property type="project" value="TreeGrafter"/>
</dbReference>
<dbReference type="GO" id="GO:0004197">
    <property type="term" value="F:cysteine-type endopeptidase activity"/>
    <property type="evidence" value="ECO:0007669"/>
    <property type="project" value="TreeGrafter"/>
</dbReference>
<dbReference type="Proteomes" id="UP001150907">
    <property type="component" value="Unassembled WGS sequence"/>
</dbReference>
<dbReference type="GO" id="GO:0016485">
    <property type="term" value="P:protein processing"/>
    <property type="evidence" value="ECO:0007669"/>
    <property type="project" value="TreeGrafter"/>
</dbReference>
<keyword evidence="14" id="KW-1185">Reference proteome</keyword>
<feature type="compositionally biased region" description="Polar residues" evidence="11">
    <location>
        <begin position="50"/>
        <end position="59"/>
    </location>
</feature>
<dbReference type="SUPFAM" id="SSF54001">
    <property type="entry name" value="Cysteine proteinases"/>
    <property type="match status" value="1"/>
</dbReference>
<evidence type="ECO:0000256" key="2">
    <source>
        <dbReference type="ARBA" id="ARBA00022448"/>
    </source>
</evidence>
<dbReference type="PANTHER" id="PTHR22624:SF49">
    <property type="entry name" value="CYSTEINE PROTEASE"/>
    <property type="match status" value="1"/>
</dbReference>
<feature type="compositionally biased region" description="Low complexity" evidence="11">
    <location>
        <begin position="68"/>
        <end position="79"/>
    </location>
</feature>
<dbReference type="OrthoDB" id="2960936at2759"/>
<keyword evidence="8" id="KW-0072">Autophagy</keyword>
<keyword evidence="10" id="KW-0539">Nucleus</keyword>
<dbReference type="GO" id="GO:0000423">
    <property type="term" value="P:mitophagy"/>
    <property type="evidence" value="ECO:0007669"/>
    <property type="project" value="TreeGrafter"/>
</dbReference>
<keyword evidence="3 10" id="KW-0963">Cytoplasm</keyword>
<sequence length="531" mass="57347">MTVVNDAEPRASPVAAAATTATAPLLEDAKASAGSSPCELGVHGLPAATGDSSDTSQPANPLPPSSPPQQQQQHQHQQQDSTERMPRLTIEGAPDLSLLRNQVVNTLREWYVLASDSIASMLEGRLLQEPAKDLWLLGKHYALAQQPDDSGWGTGYSADVLSDFSRLVWCTYRSQYPPISPSAFTTDVGWGCMLRAGQTLLAQALQLHYFGRDWGFSWDSVLGEDVRRRELYVGIVKQFFDDYSSSSIFSIHRMASLGKKVEGKAIGEWFGPYGTAAIIRELARQADHELSVYTTTDGVVYLADICEHDFKPTLILVASMLGIDRVNPVYYPFIQASLTLPQSAGVAGGRPSSALYFAGFQGDEVLYLDPHFTRTAVARRPDGNYTQLDLASYSCNTPRRIALSRLDPCMVFGYYCGTLEALIDLRSRIELLADDGMRTIMSFDNGHAPMAVLSAPSSSSQLPSNNTASDSPPSAVPGAIGSGLVVKLPPSSSESEDGCDSSSSSPSRPKSGSGEIVLEGECSEEEWVTDL</sequence>
<feature type="region of interest" description="Disordered" evidence="11">
    <location>
        <begin position="28"/>
        <end position="84"/>
    </location>
</feature>
<keyword evidence="6" id="KW-0788">Thiol protease</keyword>
<name>A0A9W8EL70_9FUNG</name>
<comment type="subcellular location">
    <subcellularLocation>
        <location evidence="10">Nucleus</location>
    </subcellularLocation>
    <subcellularLocation>
        <location evidence="10">Cytoplasm</location>
    </subcellularLocation>
</comment>
<evidence type="ECO:0000256" key="1">
    <source>
        <dbReference type="ARBA" id="ARBA00010958"/>
    </source>
</evidence>
<evidence type="ECO:0000256" key="9">
    <source>
        <dbReference type="ARBA" id="ARBA00029362"/>
    </source>
</evidence>
<evidence type="ECO:0000256" key="7">
    <source>
        <dbReference type="ARBA" id="ARBA00022927"/>
    </source>
</evidence>
<dbReference type="EC" id="3.4.22.-" evidence="10"/>
<evidence type="ECO:0000313" key="13">
    <source>
        <dbReference type="EMBL" id="KAJ2006391.1"/>
    </source>
</evidence>
<comment type="caution">
    <text evidence="13">The sequence shown here is derived from an EMBL/GenBank/DDBJ whole genome shotgun (WGS) entry which is preliminary data.</text>
</comment>
<protein>
    <recommendedName>
        <fullName evidence="10">Cysteine protease</fullName>
        <ecNumber evidence="10">3.4.22.-</ecNumber>
    </recommendedName>
</protein>
<evidence type="ECO:0000259" key="12">
    <source>
        <dbReference type="Pfam" id="PF03416"/>
    </source>
</evidence>